<accession>A0A835P8N6</accession>
<dbReference type="PANTHER" id="PTHR46992:SF1">
    <property type="entry name" value="GYF DOMAIN-CONTAINING PROTEIN"/>
    <property type="match status" value="1"/>
</dbReference>
<proteinExistence type="predicted"/>
<keyword evidence="3" id="KW-1185">Reference proteome</keyword>
<protein>
    <submittedName>
        <fullName evidence="2">Uncharacterized protein</fullName>
    </submittedName>
</protein>
<evidence type="ECO:0000313" key="2">
    <source>
        <dbReference type="EMBL" id="KAG0446958.1"/>
    </source>
</evidence>
<feature type="region of interest" description="Disordered" evidence="1">
    <location>
        <begin position="134"/>
        <end position="256"/>
    </location>
</feature>
<name>A0A835P8N6_VANPL</name>
<dbReference type="AlphaFoldDB" id="A0A835P8N6"/>
<evidence type="ECO:0000313" key="3">
    <source>
        <dbReference type="Proteomes" id="UP000636800"/>
    </source>
</evidence>
<organism evidence="2 3">
    <name type="scientific">Vanilla planifolia</name>
    <name type="common">Vanilla</name>
    <dbReference type="NCBI Taxonomy" id="51239"/>
    <lineage>
        <taxon>Eukaryota</taxon>
        <taxon>Viridiplantae</taxon>
        <taxon>Streptophyta</taxon>
        <taxon>Embryophyta</taxon>
        <taxon>Tracheophyta</taxon>
        <taxon>Spermatophyta</taxon>
        <taxon>Magnoliopsida</taxon>
        <taxon>Liliopsida</taxon>
        <taxon>Asparagales</taxon>
        <taxon>Orchidaceae</taxon>
        <taxon>Vanilloideae</taxon>
        <taxon>Vanilleae</taxon>
        <taxon>Vanilla</taxon>
    </lineage>
</organism>
<dbReference type="EMBL" id="JADCNL010000529">
    <property type="protein sequence ID" value="KAG0446958.1"/>
    <property type="molecule type" value="Genomic_DNA"/>
</dbReference>
<gene>
    <name evidence="2" type="ORF">HPP92_028598</name>
</gene>
<dbReference type="Proteomes" id="UP000636800">
    <property type="component" value="Unassembled WGS sequence"/>
</dbReference>
<reference evidence="2 3" key="1">
    <citation type="journal article" date="2020" name="Nat. Food">
        <title>A phased Vanilla planifolia genome enables genetic improvement of flavour and production.</title>
        <authorList>
            <person name="Hasing T."/>
            <person name="Tang H."/>
            <person name="Brym M."/>
            <person name="Khazi F."/>
            <person name="Huang T."/>
            <person name="Chambers A.H."/>
        </authorList>
    </citation>
    <scope>NUCLEOTIDE SEQUENCE [LARGE SCALE GENOMIC DNA]</scope>
    <source>
        <tissue evidence="2">Leaf</tissue>
    </source>
</reference>
<feature type="compositionally biased region" description="Basic and acidic residues" evidence="1">
    <location>
        <begin position="245"/>
        <end position="256"/>
    </location>
</feature>
<sequence>MDEHVADSVGNNNTLGDRVNLSAFKDELRLKNNSSKGKTLSNIDQAGASLLDLREVTANPPVRHSSLGGNAGAINFYGYELIPDNAYSEGITNSRSMSFLDRAESSSMKPSQDPQSLSAQPGSLFELATAPTIKTKNPSGFQSAEGKGEAGGNGATTIVPGASSTIAPKDTRFRRTSSHDADAPEASFIDVIKNNTKKPATESEVHSGAHDLAETGHGAKERQEEGEEGEANRSVLLGFKGPQQSHHDGEIQRPDD</sequence>
<evidence type="ECO:0000256" key="1">
    <source>
        <dbReference type="SAM" id="MobiDB-lite"/>
    </source>
</evidence>
<dbReference type="OrthoDB" id="781735at2759"/>
<feature type="compositionally biased region" description="Basic and acidic residues" evidence="1">
    <location>
        <begin position="169"/>
        <end position="182"/>
    </location>
</feature>
<feature type="compositionally biased region" description="Basic and acidic residues" evidence="1">
    <location>
        <begin position="199"/>
        <end position="223"/>
    </location>
</feature>
<comment type="caution">
    <text evidence="2">The sequence shown here is derived from an EMBL/GenBank/DDBJ whole genome shotgun (WGS) entry which is preliminary data.</text>
</comment>
<dbReference type="PANTHER" id="PTHR46992">
    <property type="entry name" value="GYF DOMAIN-CONTAINING PROTEIN"/>
    <property type="match status" value="1"/>
</dbReference>